<evidence type="ECO:0000313" key="1">
    <source>
        <dbReference type="EMBL" id="CDW90778.1"/>
    </source>
</evidence>
<evidence type="ECO:0008006" key="3">
    <source>
        <dbReference type="Google" id="ProtNLM"/>
    </source>
</evidence>
<reference evidence="1 2" key="1">
    <citation type="submission" date="2014-06" db="EMBL/GenBank/DDBJ databases">
        <authorList>
            <person name="Swart Estienne"/>
        </authorList>
    </citation>
    <scope>NUCLEOTIDE SEQUENCE [LARGE SCALE GENOMIC DNA]</scope>
    <source>
        <strain evidence="1 2">130c</strain>
    </source>
</reference>
<dbReference type="InParanoid" id="A0A078BB38"/>
<organism evidence="1 2">
    <name type="scientific">Stylonychia lemnae</name>
    <name type="common">Ciliate</name>
    <dbReference type="NCBI Taxonomy" id="5949"/>
    <lineage>
        <taxon>Eukaryota</taxon>
        <taxon>Sar</taxon>
        <taxon>Alveolata</taxon>
        <taxon>Ciliophora</taxon>
        <taxon>Intramacronucleata</taxon>
        <taxon>Spirotrichea</taxon>
        <taxon>Stichotrichia</taxon>
        <taxon>Sporadotrichida</taxon>
        <taxon>Oxytrichidae</taxon>
        <taxon>Stylonychinae</taxon>
        <taxon>Stylonychia</taxon>
    </lineage>
</organism>
<dbReference type="Proteomes" id="UP000039865">
    <property type="component" value="Unassembled WGS sequence"/>
</dbReference>
<proteinExistence type="predicted"/>
<accession>A0A078BB38</accession>
<protein>
    <recommendedName>
        <fullName evidence="3">Kelch motif family protein</fullName>
    </recommendedName>
</protein>
<keyword evidence="2" id="KW-1185">Reference proteome</keyword>
<gene>
    <name evidence="1" type="primary">Contig5974.g6400</name>
    <name evidence="1" type="ORF">STYLEM_19925</name>
</gene>
<name>A0A078BB38_STYLE</name>
<dbReference type="SUPFAM" id="SSF117281">
    <property type="entry name" value="Kelch motif"/>
    <property type="match status" value="1"/>
</dbReference>
<evidence type="ECO:0000313" key="2">
    <source>
        <dbReference type="Proteomes" id="UP000039865"/>
    </source>
</evidence>
<sequence length="496" mass="59123">MESFGDDDNLLITNNYEEDYIKINGKQKKNQIQQSFQSISQLNNVSSQNRRVYIKKDRKTQVQETPKSITQQLKQSYQSYQNISSSGINLFNENFLQEFGYLNKIKYYNEITSPNQNLVKQKKSNKKKREQKSIRKTAVSAKPSIMKYNYSQLEKQSQNFSGSIQPTLTELEMKMGLFYFKNPKTLQMVHLDPKSPKYLREEELFQNYKDLFKVQEGFAFINVELMNHKNELELRHLVFGLRKGCQVIQEFDRDDDTEYTCFKFDKDRKFNWHSSMVVFDGNQLIITGGESDRELTIETLKFILKINKQNKRIEIRQDVSFPKLIQKRSRHNSFIHKDYLFVMFGNVLTIEFLNLRSQNAYFQQIDIDNTYDILKPIVFMQEEDYPDKVFIFGGSQYKRFKNEREALLIEMKITFIQQQENSLFVEFDTRLSIQYKSPVFEQNMPNKCYYKDQDTWLFLDEKGQLYKYEDMLGNLARIKSGNEKKQSIDCSLLQFL</sequence>
<dbReference type="InterPro" id="IPR015915">
    <property type="entry name" value="Kelch-typ_b-propeller"/>
</dbReference>
<dbReference type="AlphaFoldDB" id="A0A078BB38"/>
<dbReference type="OrthoDB" id="326237at2759"/>
<dbReference type="EMBL" id="CCKQ01018796">
    <property type="protein sequence ID" value="CDW90778.1"/>
    <property type="molecule type" value="Genomic_DNA"/>
</dbReference>